<reference evidence="2" key="1">
    <citation type="submission" date="2024-06" db="EMBL/GenBank/DDBJ databases">
        <title>Hwangdonia haimaensis gen. nov., sp. nov., a member of the family Flavobacteriaceae isolated from the haima cold seep.</title>
        <authorList>
            <person name="Li J."/>
        </authorList>
    </citation>
    <scope>NUCLEOTIDE SEQUENCE [LARGE SCALE GENOMIC DNA]</scope>
    <source>
        <strain evidence="2">SCSIO 19198</strain>
    </source>
</reference>
<protein>
    <submittedName>
        <fullName evidence="1">Uncharacterized protein</fullName>
    </submittedName>
</protein>
<name>A0AA97EMX8_9FLAO</name>
<dbReference type="RefSeq" id="WP_316983085.1">
    <property type="nucleotide sequence ID" value="NZ_CP136521.1"/>
</dbReference>
<gene>
    <name evidence="1" type="ORF">RNZ46_15530</name>
</gene>
<dbReference type="AlphaFoldDB" id="A0AA97EMX8"/>
<accession>A0AA97EMX8</accession>
<evidence type="ECO:0000313" key="1">
    <source>
        <dbReference type="EMBL" id="WOD43400.1"/>
    </source>
</evidence>
<proteinExistence type="predicted"/>
<evidence type="ECO:0000313" key="2">
    <source>
        <dbReference type="Proteomes" id="UP001302486"/>
    </source>
</evidence>
<sequence length="102" mass="12310">MKVFLEKNGNRIELKPHMVQLFYKELKRATNLCSTIFRSEKGYLERVTADLKVILERTPRNIQEYFIHSRAVLYNPKKDRSYQFYFGFLLIEWYKDATTPNP</sequence>
<dbReference type="Proteomes" id="UP001302486">
    <property type="component" value="Chromosome"/>
</dbReference>
<organism evidence="1 2">
    <name type="scientific">Hwangdonia lutea</name>
    <dbReference type="NCBI Taxonomy" id="3075823"/>
    <lineage>
        <taxon>Bacteria</taxon>
        <taxon>Pseudomonadati</taxon>
        <taxon>Bacteroidota</taxon>
        <taxon>Flavobacteriia</taxon>
        <taxon>Flavobacteriales</taxon>
        <taxon>Flavobacteriaceae</taxon>
        <taxon>Hwangdonia</taxon>
    </lineage>
</organism>
<dbReference type="KEGG" id="hws:RNZ46_15530"/>
<dbReference type="EMBL" id="CP136521">
    <property type="protein sequence ID" value="WOD43400.1"/>
    <property type="molecule type" value="Genomic_DNA"/>
</dbReference>
<keyword evidence="2" id="KW-1185">Reference proteome</keyword>